<dbReference type="InterPro" id="IPR037046">
    <property type="entry name" value="AlkA_N_sf"/>
</dbReference>
<dbReference type="Gene3D" id="3.30.310.20">
    <property type="entry name" value="DNA-3-methyladenine glycosylase AlkA, N-terminal domain"/>
    <property type="match status" value="1"/>
</dbReference>
<dbReference type="PROSITE" id="PS01124">
    <property type="entry name" value="HTH_ARAC_FAMILY_2"/>
    <property type="match status" value="1"/>
</dbReference>
<evidence type="ECO:0000256" key="6">
    <source>
        <dbReference type="ARBA" id="ARBA00023015"/>
    </source>
</evidence>
<dbReference type="Gene3D" id="1.10.10.60">
    <property type="entry name" value="Homeodomain-like"/>
    <property type="match status" value="1"/>
</dbReference>
<evidence type="ECO:0000256" key="7">
    <source>
        <dbReference type="ARBA" id="ARBA00023159"/>
    </source>
</evidence>
<keyword evidence="9" id="KW-0234">DNA repair</keyword>
<dbReference type="InterPro" id="IPR051912">
    <property type="entry name" value="Alkylbase_DNA_Glycosylase/TA"/>
</dbReference>
<evidence type="ECO:0000259" key="10">
    <source>
        <dbReference type="PROSITE" id="PS01124"/>
    </source>
</evidence>
<dbReference type="Pfam" id="PF02805">
    <property type="entry name" value="Ada_Zn_binding"/>
    <property type="match status" value="1"/>
</dbReference>
<dbReference type="CDD" id="cd00056">
    <property type="entry name" value="ENDO3c"/>
    <property type="match status" value="1"/>
</dbReference>
<evidence type="ECO:0000313" key="11">
    <source>
        <dbReference type="EMBL" id="RJF72431.1"/>
    </source>
</evidence>
<keyword evidence="4" id="KW-0489">Methyltransferase</keyword>
<comment type="catalytic activity">
    <reaction evidence="1">
        <text>Hydrolysis of alkylated DNA, releasing 3-methyladenine, 3-methylguanine, 7-methylguanine and 7-methyladenine.</text>
        <dbReference type="EC" id="3.2.2.21"/>
    </reaction>
</comment>
<accession>A0A418V8L9</accession>
<dbReference type="InterPro" id="IPR004026">
    <property type="entry name" value="Ada_DNA_repair_Zn-bd"/>
</dbReference>
<dbReference type="GO" id="GO:0043916">
    <property type="term" value="F:DNA-7-methylguanine glycosylase activity"/>
    <property type="evidence" value="ECO:0007669"/>
    <property type="project" value="TreeGrafter"/>
</dbReference>
<evidence type="ECO:0000256" key="9">
    <source>
        <dbReference type="ARBA" id="ARBA00023204"/>
    </source>
</evidence>
<evidence type="ECO:0000256" key="1">
    <source>
        <dbReference type="ARBA" id="ARBA00000086"/>
    </source>
</evidence>
<dbReference type="InterPro" id="IPR035451">
    <property type="entry name" value="Ada-like_dom_sf"/>
</dbReference>
<dbReference type="AlphaFoldDB" id="A0A418V8L9"/>
<evidence type="ECO:0000256" key="4">
    <source>
        <dbReference type="ARBA" id="ARBA00022603"/>
    </source>
</evidence>
<dbReference type="InterPro" id="IPR009057">
    <property type="entry name" value="Homeodomain-like_sf"/>
</dbReference>
<dbReference type="PANTHER" id="PTHR43003:SF5">
    <property type="entry name" value="DNA-3-METHYLADENINE GLYCOSYLASE"/>
    <property type="match status" value="1"/>
</dbReference>
<dbReference type="SUPFAM" id="SSF57884">
    <property type="entry name" value="Ada DNA repair protein, N-terminal domain (N-Ada 10)"/>
    <property type="match status" value="1"/>
</dbReference>
<dbReference type="InterPro" id="IPR018060">
    <property type="entry name" value="HTH_AraC"/>
</dbReference>
<dbReference type="SUPFAM" id="SSF48150">
    <property type="entry name" value="DNA-glycosylase"/>
    <property type="match status" value="1"/>
</dbReference>
<dbReference type="PANTHER" id="PTHR43003">
    <property type="entry name" value="DNA-3-METHYLADENINE GLYCOSYLASE"/>
    <property type="match status" value="1"/>
</dbReference>
<dbReference type="GO" id="GO:0032993">
    <property type="term" value="C:protein-DNA complex"/>
    <property type="evidence" value="ECO:0007669"/>
    <property type="project" value="TreeGrafter"/>
</dbReference>
<dbReference type="GO" id="GO:0008270">
    <property type="term" value="F:zinc ion binding"/>
    <property type="evidence" value="ECO:0007669"/>
    <property type="project" value="InterPro"/>
</dbReference>
<dbReference type="Proteomes" id="UP000286287">
    <property type="component" value="Unassembled WGS sequence"/>
</dbReference>
<keyword evidence="6" id="KW-0805">Transcription regulation</keyword>
<evidence type="ECO:0000256" key="3">
    <source>
        <dbReference type="ARBA" id="ARBA00012000"/>
    </source>
</evidence>
<comment type="cofactor">
    <cofactor evidence="2">
        <name>Zn(2+)</name>
        <dbReference type="ChEBI" id="CHEBI:29105"/>
    </cofactor>
</comment>
<comment type="caution">
    <text evidence="11">The sequence shown here is derived from an EMBL/GenBank/DDBJ whole genome shotgun (WGS) entry which is preliminary data.</text>
</comment>
<evidence type="ECO:0000256" key="5">
    <source>
        <dbReference type="ARBA" id="ARBA00022763"/>
    </source>
</evidence>
<dbReference type="SMART" id="SM00342">
    <property type="entry name" value="HTH_ARAC"/>
    <property type="match status" value="1"/>
</dbReference>
<dbReference type="GO" id="GO:0032259">
    <property type="term" value="P:methylation"/>
    <property type="evidence" value="ECO:0007669"/>
    <property type="project" value="UniProtKB-KW"/>
</dbReference>
<dbReference type="GO" id="GO:0032131">
    <property type="term" value="F:alkylated DNA binding"/>
    <property type="evidence" value="ECO:0007669"/>
    <property type="project" value="TreeGrafter"/>
</dbReference>
<organism evidence="11 12">
    <name type="scientific">Deinococcus cavernae</name>
    <dbReference type="NCBI Taxonomy" id="2320857"/>
    <lineage>
        <taxon>Bacteria</taxon>
        <taxon>Thermotogati</taxon>
        <taxon>Deinococcota</taxon>
        <taxon>Deinococci</taxon>
        <taxon>Deinococcales</taxon>
        <taxon>Deinococcaceae</taxon>
        <taxon>Deinococcus</taxon>
    </lineage>
</organism>
<dbReference type="SUPFAM" id="SSF46689">
    <property type="entry name" value="Homeodomain-like"/>
    <property type="match status" value="1"/>
</dbReference>
<dbReference type="GO" id="GO:0005737">
    <property type="term" value="C:cytoplasm"/>
    <property type="evidence" value="ECO:0007669"/>
    <property type="project" value="TreeGrafter"/>
</dbReference>
<dbReference type="InterPro" id="IPR011257">
    <property type="entry name" value="DNA_glycosylase"/>
</dbReference>
<dbReference type="GO" id="GO:0008168">
    <property type="term" value="F:methyltransferase activity"/>
    <property type="evidence" value="ECO:0007669"/>
    <property type="project" value="UniProtKB-KW"/>
</dbReference>
<evidence type="ECO:0000256" key="8">
    <source>
        <dbReference type="ARBA" id="ARBA00023163"/>
    </source>
</evidence>
<sequence>MHGMTLDRQTMLSRMLAADAAFDGRFITGVMSTGIYCLPSCRARKPKPENVVFYVGPPEARQAGLRPCRRCCPDAFYGGGGVQETQIEALHTLPVGELRDVPGLARVAGVSVRSLHSLLLEQLGCSPADYLNRRRVRQAQEELLSSDASAAQIAFGAGFQNLSTFGAQFRRLTGLSPSAFRALPGNTGFQLGLPAHYPAAAMLLDLGRDRLGTTGQVNGNTYRLGLNLPSGAQVVELGFTGQQVKVNCQRPLSVADASALHRILWRVLGLHAQPVKLGTFAAASPLRRVVEAAPGLRVPLSPTPFDALVWAVLGQQVTFTFACTLRQRLCQRLNTALDANLYAPPTPAQVLTLSADDLTRLGLTRRRAETLLRVAQLTHSGELDFSPDTPFSRISRQLSALRGVGVWTTQYALLRGFGAPDAVPVGDTALATALQDVFQLPHRPSAPEVTDLMKPFAPHRSLATFHLWQHFARLQRASQQHSTAQYELRLNRPFRAMKSDRPCKAAQQREWERNGFRAWNPPSGVFPDGG</sequence>
<feature type="domain" description="HTH araC/xylS-type" evidence="10">
    <location>
        <begin position="104"/>
        <end position="183"/>
    </location>
</feature>
<dbReference type="Pfam" id="PF12833">
    <property type="entry name" value="HTH_18"/>
    <property type="match status" value="1"/>
</dbReference>
<dbReference type="GO" id="GO:0008725">
    <property type="term" value="F:DNA-3-methyladenine glycosylase activity"/>
    <property type="evidence" value="ECO:0007669"/>
    <property type="project" value="TreeGrafter"/>
</dbReference>
<keyword evidence="4" id="KW-0808">Transferase</keyword>
<evidence type="ECO:0000256" key="2">
    <source>
        <dbReference type="ARBA" id="ARBA00001947"/>
    </source>
</evidence>
<name>A0A418V8L9_9DEIO</name>
<evidence type="ECO:0000313" key="12">
    <source>
        <dbReference type="Proteomes" id="UP000286287"/>
    </source>
</evidence>
<keyword evidence="7" id="KW-0010">Activator</keyword>
<dbReference type="Pfam" id="PF00730">
    <property type="entry name" value="HhH-GPD"/>
    <property type="match status" value="1"/>
</dbReference>
<dbReference type="InterPro" id="IPR010316">
    <property type="entry name" value="AlkA_N"/>
</dbReference>
<gene>
    <name evidence="11" type="ORF">D3875_13605</name>
</gene>
<dbReference type="GO" id="GO:0006307">
    <property type="term" value="P:DNA alkylation repair"/>
    <property type="evidence" value="ECO:0007669"/>
    <property type="project" value="TreeGrafter"/>
</dbReference>
<dbReference type="Gene3D" id="1.10.340.30">
    <property type="entry name" value="Hypothetical protein, domain 2"/>
    <property type="match status" value="1"/>
</dbReference>
<proteinExistence type="predicted"/>
<keyword evidence="8" id="KW-0804">Transcription</keyword>
<protein>
    <recommendedName>
        <fullName evidence="3">DNA-3-methyladenine glycosylase II</fullName>
        <ecNumber evidence="3">3.2.2.21</ecNumber>
    </recommendedName>
</protein>
<reference evidence="11 12" key="1">
    <citation type="submission" date="2018-09" db="EMBL/GenBank/DDBJ databases">
        <authorList>
            <person name="Zhu H."/>
        </authorList>
    </citation>
    <scope>NUCLEOTIDE SEQUENCE [LARGE SCALE GENOMIC DNA]</scope>
    <source>
        <strain evidence="11 12">K2S05-167</strain>
    </source>
</reference>
<dbReference type="InterPro" id="IPR003265">
    <property type="entry name" value="HhH-GPD_domain"/>
</dbReference>
<dbReference type="EC" id="3.2.2.21" evidence="3"/>
<dbReference type="GO" id="GO:0006285">
    <property type="term" value="P:base-excision repair, AP site formation"/>
    <property type="evidence" value="ECO:0007669"/>
    <property type="project" value="TreeGrafter"/>
</dbReference>
<keyword evidence="12" id="KW-1185">Reference proteome</keyword>
<dbReference type="SMART" id="SM01009">
    <property type="entry name" value="AlkA_N"/>
    <property type="match status" value="1"/>
</dbReference>
<keyword evidence="5" id="KW-0227">DNA damage</keyword>
<dbReference type="SMART" id="SM00478">
    <property type="entry name" value="ENDO3c"/>
    <property type="match status" value="1"/>
</dbReference>
<dbReference type="EMBL" id="QYUJ01000014">
    <property type="protein sequence ID" value="RJF72431.1"/>
    <property type="molecule type" value="Genomic_DNA"/>
</dbReference>
<dbReference type="Gene3D" id="3.40.10.10">
    <property type="entry name" value="DNA Methylphosphotriester Repair Domain"/>
    <property type="match status" value="1"/>
</dbReference>
<dbReference type="GO" id="GO:0003700">
    <property type="term" value="F:DNA-binding transcription factor activity"/>
    <property type="evidence" value="ECO:0007669"/>
    <property type="project" value="InterPro"/>
</dbReference>
<dbReference type="GO" id="GO:0043565">
    <property type="term" value="F:sequence-specific DNA binding"/>
    <property type="evidence" value="ECO:0007669"/>
    <property type="project" value="InterPro"/>
</dbReference>